<evidence type="ECO:0000313" key="2">
    <source>
        <dbReference type="EMBL" id="KAA9133082.1"/>
    </source>
</evidence>
<evidence type="ECO:0000313" key="3">
    <source>
        <dbReference type="Proteomes" id="UP000325372"/>
    </source>
</evidence>
<dbReference type="SUPFAM" id="SSF82649">
    <property type="entry name" value="SufE/NifU"/>
    <property type="match status" value="1"/>
</dbReference>
<dbReference type="RefSeq" id="WP_150862643.1">
    <property type="nucleotide sequence ID" value="NZ_VYXP01000002.1"/>
</dbReference>
<comment type="caution">
    <text evidence="2">The sequence shown here is derived from an EMBL/GenBank/DDBJ whole genome shotgun (WGS) entry which is preliminary data.</text>
</comment>
<dbReference type="GO" id="GO:0016226">
    <property type="term" value="P:iron-sulfur cluster assembly"/>
    <property type="evidence" value="ECO:0007669"/>
    <property type="project" value="InterPro"/>
</dbReference>
<name>A0A5N0TDI1_9GAMM</name>
<dbReference type="EMBL" id="VYXP01000002">
    <property type="protein sequence ID" value="KAA9133082.1"/>
    <property type="molecule type" value="Genomic_DNA"/>
</dbReference>
<dbReference type="Proteomes" id="UP000325372">
    <property type="component" value="Unassembled WGS sequence"/>
</dbReference>
<proteinExistence type="predicted"/>
<dbReference type="AlphaFoldDB" id="A0A5N0TDI1"/>
<dbReference type="NCBIfam" id="TIGR01994">
    <property type="entry name" value="SUF_scaf_2"/>
    <property type="match status" value="1"/>
</dbReference>
<sequence length="149" mass="15493">MTGDVESDDSLAALYRQAVLTHAAAPHGQGVAIEATHEAEGHNPLCGDRVVIRLQILPADGLVKAAAFDGEACAICLASASLLCQHLPGKAQGDLEAMIDGFSAALVNGDHVIEKCPAFLQPMLGVRAYPARIACATLPWRTAIDAITP</sequence>
<evidence type="ECO:0000259" key="1">
    <source>
        <dbReference type="Pfam" id="PF01592"/>
    </source>
</evidence>
<feature type="domain" description="NIF system FeS cluster assembly NifU N-terminal" evidence="1">
    <location>
        <begin position="15"/>
        <end position="91"/>
    </location>
</feature>
<organism evidence="2 3">
    <name type="scientific">Marinihelvus fidelis</name>
    <dbReference type="NCBI Taxonomy" id="2613842"/>
    <lineage>
        <taxon>Bacteria</taxon>
        <taxon>Pseudomonadati</taxon>
        <taxon>Pseudomonadota</taxon>
        <taxon>Gammaproteobacteria</taxon>
        <taxon>Chromatiales</taxon>
        <taxon>Wenzhouxiangellaceae</taxon>
        <taxon>Marinihelvus</taxon>
    </lineage>
</organism>
<protein>
    <submittedName>
        <fullName evidence="2">SUF system NifU family Fe-S cluster assembly protein</fullName>
    </submittedName>
</protein>
<gene>
    <name evidence="2" type="ORF">F3N42_01590</name>
</gene>
<dbReference type="GO" id="GO:0051536">
    <property type="term" value="F:iron-sulfur cluster binding"/>
    <property type="evidence" value="ECO:0007669"/>
    <property type="project" value="InterPro"/>
</dbReference>
<dbReference type="GO" id="GO:0005506">
    <property type="term" value="F:iron ion binding"/>
    <property type="evidence" value="ECO:0007669"/>
    <property type="project" value="InterPro"/>
</dbReference>
<accession>A0A5N0TDI1</accession>
<dbReference type="InterPro" id="IPR002871">
    <property type="entry name" value="NIF_FeS_clus_asmbl_NifU_N"/>
</dbReference>
<dbReference type="CDD" id="cd06664">
    <property type="entry name" value="IscU_like"/>
    <property type="match status" value="1"/>
</dbReference>
<keyword evidence="3" id="KW-1185">Reference proteome</keyword>
<dbReference type="Gene3D" id="3.90.1010.10">
    <property type="match status" value="1"/>
</dbReference>
<dbReference type="Pfam" id="PF01592">
    <property type="entry name" value="NifU_N"/>
    <property type="match status" value="1"/>
</dbReference>
<reference evidence="2 3" key="1">
    <citation type="submission" date="2019-09" db="EMBL/GenBank/DDBJ databases">
        <title>Wenzhouxiangella sp. Genome sequencing and assembly.</title>
        <authorList>
            <person name="Zhang R."/>
        </authorList>
    </citation>
    <scope>NUCLEOTIDE SEQUENCE [LARGE SCALE GENOMIC DNA]</scope>
    <source>
        <strain evidence="2 3">W260</strain>
    </source>
</reference>